<keyword evidence="8" id="KW-0408">Iron</keyword>
<feature type="transmembrane region" description="Helical" evidence="11">
    <location>
        <begin position="118"/>
        <end position="138"/>
    </location>
</feature>
<keyword evidence="5" id="KW-0479">Metal-binding</keyword>
<evidence type="ECO:0000256" key="4">
    <source>
        <dbReference type="ARBA" id="ARBA00022692"/>
    </source>
</evidence>
<evidence type="ECO:0000256" key="9">
    <source>
        <dbReference type="ARBA" id="ARBA00023136"/>
    </source>
</evidence>
<dbReference type="GO" id="GO:0016491">
    <property type="term" value="F:oxidoreductase activity"/>
    <property type="evidence" value="ECO:0007669"/>
    <property type="project" value="InterPro"/>
</dbReference>
<keyword evidence="4 11" id="KW-0812">Transmembrane</keyword>
<dbReference type="GO" id="GO:0046872">
    <property type="term" value="F:metal ion binding"/>
    <property type="evidence" value="ECO:0007669"/>
    <property type="project" value="UniProtKB-KW"/>
</dbReference>
<dbReference type="SUPFAM" id="SSF81648">
    <property type="entry name" value="a domain/subunit of cytochrome bc1 complex (Ubiquinol-cytochrome c reductase)"/>
    <property type="match status" value="1"/>
</dbReference>
<evidence type="ECO:0000256" key="6">
    <source>
        <dbReference type="ARBA" id="ARBA00022982"/>
    </source>
</evidence>
<dbReference type="GO" id="GO:0009055">
    <property type="term" value="F:electron transfer activity"/>
    <property type="evidence" value="ECO:0007669"/>
    <property type="project" value="InterPro"/>
</dbReference>
<dbReference type="Pfam" id="PF00032">
    <property type="entry name" value="Cytochrom_B_C"/>
    <property type="match status" value="1"/>
</dbReference>
<comment type="caution">
    <text evidence="13">The sequence shown here is derived from an EMBL/GenBank/DDBJ whole genome shotgun (WGS) entry which is preliminary data.</text>
</comment>
<dbReference type="AlphaFoldDB" id="A0A2H5XAP4"/>
<feature type="transmembrane region" description="Helical" evidence="11">
    <location>
        <begin position="60"/>
        <end position="82"/>
    </location>
</feature>
<evidence type="ECO:0000256" key="7">
    <source>
        <dbReference type="ARBA" id="ARBA00022989"/>
    </source>
</evidence>
<evidence type="ECO:0000313" key="14">
    <source>
        <dbReference type="Proteomes" id="UP000236173"/>
    </source>
</evidence>
<dbReference type="EMBL" id="BEHT01000008">
    <property type="protein sequence ID" value="GBC98262.1"/>
    <property type="molecule type" value="Genomic_DNA"/>
</dbReference>
<name>A0A2H5XAP4_9BACT</name>
<evidence type="ECO:0000256" key="3">
    <source>
        <dbReference type="ARBA" id="ARBA00022617"/>
    </source>
</evidence>
<evidence type="ECO:0000256" key="8">
    <source>
        <dbReference type="ARBA" id="ARBA00023004"/>
    </source>
</evidence>
<dbReference type="InterPro" id="IPR005798">
    <property type="entry name" value="Cyt_b/b6_C"/>
</dbReference>
<dbReference type="Proteomes" id="UP000236173">
    <property type="component" value="Unassembled WGS sequence"/>
</dbReference>
<sequence length="304" mass="35483">MAEHAPAPEQPRSQPAGQRPATPRPARRGMTEEQVQATQVAAERKREALEEGKVLTWPDLVYAEFLSAVFLTVVLFIVSLVFNAPLEEPSNPNKTPIPSRAPWYFLGLQEMLVYFDPWIAGVLLPGMIIVGLMVIPYVDTKPTVGIGRYSWKGREWQYIFFIGGFALWLILIVIGQFFRWGPWAIYMPWEPREHIKVVAEHLTWCPLHKDPPANMFCPVGFLIYALFNALVFTYPWWLRFVHKDWGERAINYYRQLGLVRYLIVMFFVSWTLFLPIKMMMRLGVFPLFWGIRLKYLVVTPWFNI</sequence>
<feature type="transmembrane region" description="Helical" evidence="11">
    <location>
        <begin position="158"/>
        <end position="178"/>
    </location>
</feature>
<feature type="domain" description="Cytochrome b/b6 C-terminal region profile" evidence="12">
    <location>
        <begin position="41"/>
        <end position="175"/>
    </location>
</feature>
<feature type="transmembrane region" description="Helical" evidence="11">
    <location>
        <begin position="213"/>
        <end position="237"/>
    </location>
</feature>
<feature type="transmembrane region" description="Helical" evidence="11">
    <location>
        <begin position="258"/>
        <end position="276"/>
    </location>
</feature>
<keyword evidence="9 11" id="KW-0472">Membrane</keyword>
<dbReference type="Gene3D" id="1.20.810.10">
    <property type="entry name" value="Cytochrome Bc1 Complex, Chain C"/>
    <property type="match status" value="1"/>
</dbReference>
<evidence type="ECO:0000256" key="5">
    <source>
        <dbReference type="ARBA" id="ARBA00022723"/>
    </source>
</evidence>
<keyword evidence="3" id="KW-0349">Heme</keyword>
<organism evidence="13 14">
    <name type="scientific">Candidatus Fervidibacter japonicus</name>
    <dbReference type="NCBI Taxonomy" id="2035412"/>
    <lineage>
        <taxon>Bacteria</taxon>
        <taxon>Candidatus Fervidibacterota</taxon>
        <taxon>Candidatus Fervidibacter</taxon>
    </lineage>
</organism>
<evidence type="ECO:0000256" key="11">
    <source>
        <dbReference type="SAM" id="Phobius"/>
    </source>
</evidence>
<keyword evidence="2" id="KW-0813">Transport</keyword>
<protein>
    <recommendedName>
        <fullName evidence="12">Cytochrome b/b6 C-terminal region profile domain-containing protein</fullName>
    </recommendedName>
</protein>
<dbReference type="GO" id="GO:0016020">
    <property type="term" value="C:membrane"/>
    <property type="evidence" value="ECO:0007669"/>
    <property type="project" value="UniProtKB-SubCell"/>
</dbReference>
<accession>A0A2H5XAP4</accession>
<evidence type="ECO:0000259" key="12">
    <source>
        <dbReference type="PROSITE" id="PS51003"/>
    </source>
</evidence>
<evidence type="ECO:0000256" key="1">
    <source>
        <dbReference type="ARBA" id="ARBA00004141"/>
    </source>
</evidence>
<feature type="region of interest" description="Disordered" evidence="10">
    <location>
        <begin position="1"/>
        <end position="35"/>
    </location>
</feature>
<evidence type="ECO:0000256" key="2">
    <source>
        <dbReference type="ARBA" id="ARBA00022448"/>
    </source>
</evidence>
<dbReference type="InterPro" id="IPR036150">
    <property type="entry name" value="Cyt_b/b6_C_sf"/>
</dbReference>
<proteinExistence type="predicted"/>
<comment type="subcellular location">
    <subcellularLocation>
        <location evidence="1">Membrane</location>
        <topology evidence="1">Multi-pass membrane protein</topology>
    </subcellularLocation>
</comment>
<dbReference type="PROSITE" id="PS51003">
    <property type="entry name" value="CYTB_CTER"/>
    <property type="match status" value="1"/>
</dbReference>
<evidence type="ECO:0000313" key="13">
    <source>
        <dbReference type="EMBL" id="GBC98262.1"/>
    </source>
</evidence>
<dbReference type="InterPro" id="IPR027387">
    <property type="entry name" value="Cytb/b6-like_sf"/>
</dbReference>
<reference evidence="14" key="1">
    <citation type="submission" date="2017-09" db="EMBL/GenBank/DDBJ databases">
        <title>Metaegenomics of thermophilic ammonia-oxidizing enrichment culture.</title>
        <authorList>
            <person name="Kato S."/>
            <person name="Suzuki K."/>
        </authorList>
    </citation>
    <scope>NUCLEOTIDE SEQUENCE [LARGE SCALE GENOMIC DNA]</scope>
</reference>
<keyword evidence="7 11" id="KW-1133">Transmembrane helix</keyword>
<gene>
    <name evidence="13" type="ORF">HRbin17_00764</name>
</gene>
<evidence type="ECO:0000256" key="10">
    <source>
        <dbReference type="SAM" id="MobiDB-lite"/>
    </source>
</evidence>
<keyword evidence="6" id="KW-0249">Electron transport</keyword>